<evidence type="ECO:0000313" key="2">
    <source>
        <dbReference type="Proteomes" id="UP001497680"/>
    </source>
</evidence>
<sequence>MVDEDISIGAIGLEALASTDPMPPPLDRQQLYEFFKVSEADNSIRVLDIDALPRPSTGDIELSARLRVVSLDSNPQFAALSYVWGDYSAPVKDILTIHLDDGRSAQVQITANCKDAIQAIGNKFGPLTIWIDAICINQEDEDEKASQILHLEDIYTWAEMVYVWLGPDTKASRKLFRWLSFASAYLHFTDVVALGKASTPTERLSQRRKLLLNIVVNFFRRLWTRQLASIDFWLTILTFWRGDFFKGIIGVMDGVYWTTFFTKQATLPHWKSGALLSPNEVEDVFNRQWFRRGWTFQEMVLASDMTILCGSTAIKWDVFVRGLIHLFDRTKLQETHREILKLAAIDRVKDLLTVWIHFPRPMTKRREVRSKTRSRDCSINFHLSRGQTDLLSWYWFYNFLFLHLVFLLISWIHVFANILLFQLLIGLGLSLVTHFKMYDLLRAGAVISRAATTYLFCFSEIIHANLLYNSLAETKADGSMRPWYYLGYYRWTLQLNHGANSIQGEASDSRTLPRDSSVNGMVWALRERQTKDPKDRSFSATAVLARLGIELERPDYSKEHGEVYKAHLESLLRWNAGLLNLIIDANGPHVPGTPSWVPMWNEVRKRNWIGAPSSYEHAAESSPHQIVILGHDSLIARGQFCSGPFPLIGDDLLVLSWDQWPNSQQNAILRAAFQFANWIHYVKNHIATILKYGASIPELVSRVLTLQYRDDEPEEFIRRPTRVEGLETCPLKGEIFDSWYRRMSMIEPAILETIKRGRC</sequence>
<evidence type="ECO:0000313" key="1">
    <source>
        <dbReference type="EMBL" id="KAI6090589.1"/>
    </source>
</evidence>
<gene>
    <name evidence="1" type="ORF">F4821DRAFT_274758</name>
</gene>
<keyword evidence="2" id="KW-1185">Reference proteome</keyword>
<protein>
    <submittedName>
        <fullName evidence="1">Heterokaryon incompatibility protein-domain-containing protein</fullName>
    </submittedName>
</protein>
<accession>A0ACC0DCW9</accession>
<dbReference type="Proteomes" id="UP001497680">
    <property type="component" value="Unassembled WGS sequence"/>
</dbReference>
<dbReference type="EMBL" id="MU394290">
    <property type="protein sequence ID" value="KAI6090589.1"/>
    <property type="molecule type" value="Genomic_DNA"/>
</dbReference>
<comment type="caution">
    <text evidence="1">The sequence shown here is derived from an EMBL/GenBank/DDBJ whole genome shotgun (WGS) entry which is preliminary data.</text>
</comment>
<name>A0ACC0DCW9_9PEZI</name>
<organism evidence="1 2">
    <name type="scientific">Hypoxylon rubiginosum</name>
    <dbReference type="NCBI Taxonomy" id="110542"/>
    <lineage>
        <taxon>Eukaryota</taxon>
        <taxon>Fungi</taxon>
        <taxon>Dikarya</taxon>
        <taxon>Ascomycota</taxon>
        <taxon>Pezizomycotina</taxon>
        <taxon>Sordariomycetes</taxon>
        <taxon>Xylariomycetidae</taxon>
        <taxon>Xylariales</taxon>
        <taxon>Hypoxylaceae</taxon>
        <taxon>Hypoxylon</taxon>
    </lineage>
</organism>
<proteinExistence type="predicted"/>
<reference evidence="1 2" key="1">
    <citation type="journal article" date="2022" name="New Phytol.">
        <title>Ecological generalism drives hyperdiversity of secondary metabolite gene clusters in xylarialean endophytes.</title>
        <authorList>
            <person name="Franco M.E.E."/>
            <person name="Wisecaver J.H."/>
            <person name="Arnold A.E."/>
            <person name="Ju Y.M."/>
            <person name="Slot J.C."/>
            <person name="Ahrendt S."/>
            <person name="Moore L.P."/>
            <person name="Eastman K.E."/>
            <person name="Scott K."/>
            <person name="Konkel Z."/>
            <person name="Mondo S.J."/>
            <person name="Kuo A."/>
            <person name="Hayes R.D."/>
            <person name="Haridas S."/>
            <person name="Andreopoulos B."/>
            <person name="Riley R."/>
            <person name="LaButti K."/>
            <person name="Pangilinan J."/>
            <person name="Lipzen A."/>
            <person name="Amirebrahimi M."/>
            <person name="Yan J."/>
            <person name="Adam C."/>
            <person name="Keymanesh K."/>
            <person name="Ng V."/>
            <person name="Louie K."/>
            <person name="Northen T."/>
            <person name="Drula E."/>
            <person name="Henrissat B."/>
            <person name="Hsieh H.M."/>
            <person name="Youens-Clark K."/>
            <person name="Lutzoni F."/>
            <person name="Miadlikowska J."/>
            <person name="Eastwood D.C."/>
            <person name="Hamelin R.C."/>
            <person name="Grigoriev I.V."/>
            <person name="U'Ren J.M."/>
        </authorList>
    </citation>
    <scope>NUCLEOTIDE SEQUENCE [LARGE SCALE GENOMIC DNA]</scope>
    <source>
        <strain evidence="1 2">ER1909</strain>
    </source>
</reference>